<dbReference type="RefSeq" id="WP_148948879.1">
    <property type="nucleotide sequence ID" value="NZ_VTEH01000032.1"/>
</dbReference>
<accession>A0A5D4K905</accession>
<dbReference type="EMBL" id="VTEH01000032">
    <property type="protein sequence ID" value="TYR72543.1"/>
    <property type="molecule type" value="Genomic_DNA"/>
</dbReference>
<feature type="transmembrane region" description="Helical" evidence="1">
    <location>
        <begin position="7"/>
        <end position="26"/>
    </location>
</feature>
<keyword evidence="1" id="KW-1133">Transmembrane helix</keyword>
<evidence type="ECO:0000256" key="1">
    <source>
        <dbReference type="SAM" id="Phobius"/>
    </source>
</evidence>
<sequence length="109" mass="12677">MFNKRSISIILTLIISFLVIGIYSIFNGIPFGSIIAKAKITEYVREVYDLNENIPAPRFNSKESSYRVYLSHLDSEISYDLSQNQILDEKLVHVIDVKFQDQYNKLRTL</sequence>
<proteinExistence type="predicted"/>
<protein>
    <recommendedName>
        <fullName evidence="2">YfjL-like N-terminal domain-containing protein</fullName>
    </recommendedName>
</protein>
<reference evidence="3 4" key="1">
    <citation type="submission" date="2019-08" db="EMBL/GenBank/DDBJ databases">
        <title>Bacillus genomes from the desert of Cuatro Cienegas, Coahuila.</title>
        <authorList>
            <person name="Olmedo-Alvarez G."/>
        </authorList>
    </citation>
    <scope>NUCLEOTIDE SEQUENCE [LARGE SCALE GENOMIC DNA]</scope>
    <source>
        <strain evidence="3 4">CH40_1T</strain>
    </source>
</reference>
<organism evidence="3 4">
    <name type="scientific">Rossellomorea vietnamensis</name>
    <dbReference type="NCBI Taxonomy" id="218284"/>
    <lineage>
        <taxon>Bacteria</taxon>
        <taxon>Bacillati</taxon>
        <taxon>Bacillota</taxon>
        <taxon>Bacilli</taxon>
        <taxon>Bacillales</taxon>
        <taxon>Bacillaceae</taxon>
        <taxon>Rossellomorea</taxon>
    </lineage>
</organism>
<comment type="caution">
    <text evidence="3">The sequence shown here is derived from an EMBL/GenBank/DDBJ whole genome shotgun (WGS) entry which is preliminary data.</text>
</comment>
<evidence type="ECO:0000313" key="4">
    <source>
        <dbReference type="Proteomes" id="UP000323317"/>
    </source>
</evidence>
<dbReference type="Pfam" id="PF25425">
    <property type="entry name" value="YfjL_N"/>
    <property type="match status" value="1"/>
</dbReference>
<dbReference type="AlphaFoldDB" id="A0A5D4K905"/>
<evidence type="ECO:0000259" key="2">
    <source>
        <dbReference type="Pfam" id="PF25425"/>
    </source>
</evidence>
<keyword evidence="1" id="KW-0812">Transmembrane</keyword>
<evidence type="ECO:0000313" key="3">
    <source>
        <dbReference type="EMBL" id="TYR72543.1"/>
    </source>
</evidence>
<keyword evidence="1" id="KW-0472">Membrane</keyword>
<gene>
    <name evidence="3" type="ORF">FZC79_22460</name>
</gene>
<dbReference type="InterPro" id="IPR057359">
    <property type="entry name" value="YfjL_N"/>
</dbReference>
<feature type="domain" description="YfjL-like N-terminal" evidence="2">
    <location>
        <begin position="4"/>
        <end position="89"/>
    </location>
</feature>
<dbReference type="Proteomes" id="UP000323317">
    <property type="component" value="Unassembled WGS sequence"/>
</dbReference>
<name>A0A5D4K905_9BACI</name>